<sequence>MSTEAEIDQVWNQMQQGVRRMRPLVVEQQPERDMRFPKPAVVVQERCSRSSYLERMEKYWTERWVEIALAGGTSMEEIEEIRASTNYDRPVRTFEEERKARLEMLEACRRMIEREDEEDAAKKSLEEETLAAEDSDLDHVEGSLKSFCPPVEPIKLTLERRNELLNDHQMASQGTQDGETLICWDHKVEPYFERGKYAREVLLVTKRKKCAHQVFDQMAEGSIRVTRKRKRWKEIKRKKCRPRTKSIRLLSSGVKCYVMKFTEGKGNKLTHAEMTKHGGQSVTEIILGVSLKSRKWLKLKMGCELLRVAYRRRRAKLKYRRVGCGEPLLLITTVWTRFKTRKQKARYRYRDKHKISNRWSWNLGVFSLSSSIKLKDYERYLWKCCTYKLWREVQLSFLLSTKSNYRSFNLWKKGCRRVKGGSMVLEGLSWWGIGMKDRKPEVGILAYRIGIGGCAVSSMVNGQTDLELDFNALLRGVAEMKLYWVCIKMGEEKPITSIHNQGPGENCTVIMETTYPEIAEITIRVILKGDHNKLTARKRRAEYQKQGSIFVYVGSQEMLQSICGKRRPLMAVLGTTNREGRWTLSDSTAAAKHKEERLLPPTDADPELERVIGEWPKKPFEFNRITYVREALDITPGNTLMDLKRVLRSPMLSFKQPLTTRCVAGSDGQQQTIGPVQWITCEKNKDVSELKAYGHQWLREIFWYGIRKISRLITNYRKWKRKEGCTQLKKLKQGHKAVKLLGFYLWTCFQEESTEVLKMSGYGAEEKQDAKELNIIGQKIVIEISHLKNLTYGDEDRINCDRLQRYECVWELGDWKLVPCFNLEDKVEFKGGSIDKSSISKGGKWSLTLG</sequence>
<dbReference type="Proteomes" id="UP000011750">
    <property type="component" value="Chromosome A01"/>
</dbReference>
<dbReference type="eggNOG" id="KOG1907">
    <property type="taxonomic scope" value="Eukaryota"/>
</dbReference>
<dbReference type="PANTHER" id="PTHR10099">
    <property type="entry name" value="PHOSPHORIBOSYLFORMYLGLYCINAMIDINE SYNTHASE"/>
    <property type="match status" value="1"/>
</dbReference>
<dbReference type="AlphaFoldDB" id="M4F920"/>
<dbReference type="STRING" id="51351.M4F920"/>
<dbReference type="EnsemblPlants" id="Bra037583.1">
    <property type="protein sequence ID" value="Bra037583.1-P"/>
    <property type="gene ID" value="Bra037583"/>
</dbReference>
<dbReference type="InParanoid" id="M4F920"/>
<protein>
    <submittedName>
        <fullName evidence="1">Uncharacterized protein</fullName>
    </submittedName>
</protein>
<reference evidence="1 2" key="2">
    <citation type="journal article" date="2018" name="Hortic Res">
        <title>Improved Brassica rapa reference genome by single-molecule sequencing and chromosome conformation capture technologies.</title>
        <authorList>
            <person name="Zhang L."/>
            <person name="Cai X."/>
            <person name="Wu J."/>
            <person name="Liu M."/>
            <person name="Grob S."/>
            <person name="Cheng F."/>
            <person name="Liang J."/>
            <person name="Cai C."/>
            <person name="Liu Z."/>
            <person name="Liu B."/>
            <person name="Wang F."/>
            <person name="Li S."/>
            <person name="Liu F."/>
            <person name="Li X."/>
            <person name="Cheng L."/>
            <person name="Yang W."/>
            <person name="Li M.H."/>
            <person name="Grossniklaus U."/>
            <person name="Zheng H."/>
            <person name="Wang X."/>
        </authorList>
    </citation>
    <scope>NUCLEOTIDE SEQUENCE [LARGE SCALE GENOMIC DNA]</scope>
    <source>
        <strain evidence="1 2">cv. Chiifu-401-42</strain>
    </source>
</reference>
<dbReference type="PANTHER" id="PTHR10099:SF1">
    <property type="entry name" value="PHOSPHORIBOSYLFORMYLGLYCINAMIDINE SYNTHASE"/>
    <property type="match status" value="1"/>
</dbReference>
<accession>M4F920</accession>
<keyword evidence="2" id="KW-1185">Reference proteome</keyword>
<dbReference type="HOGENOM" id="CLU_335676_0_0_1"/>
<reference evidence="1" key="3">
    <citation type="submission" date="2023-03" db="UniProtKB">
        <authorList>
            <consortium name="EnsemblPlants"/>
        </authorList>
    </citation>
    <scope>IDENTIFICATION</scope>
    <source>
        <strain evidence="1">cv. Chiifu-401-42</strain>
    </source>
</reference>
<dbReference type="Gramene" id="Bra037583.1">
    <property type="protein sequence ID" value="Bra037583.1-P"/>
    <property type="gene ID" value="Bra037583"/>
</dbReference>
<evidence type="ECO:0000313" key="2">
    <source>
        <dbReference type="Proteomes" id="UP000011750"/>
    </source>
</evidence>
<dbReference type="Gene3D" id="3.90.650.10">
    <property type="entry name" value="PurM-like C-terminal domain"/>
    <property type="match status" value="1"/>
</dbReference>
<proteinExistence type="predicted"/>
<dbReference type="InterPro" id="IPR036676">
    <property type="entry name" value="PurM-like_C_sf"/>
</dbReference>
<reference evidence="1 2" key="1">
    <citation type="journal article" date="2011" name="Nat. Genet.">
        <title>The genome of the mesopolyploid crop species Brassica rapa.</title>
        <authorList>
            <consortium name="Brassica rapa Genome Sequencing Project Consortium"/>
            <person name="Wang X."/>
            <person name="Wang H."/>
            <person name="Wang J."/>
            <person name="Sun R."/>
            <person name="Wu J."/>
            <person name="Liu S."/>
            <person name="Bai Y."/>
            <person name="Mun J.H."/>
            <person name="Bancroft I."/>
            <person name="Cheng F."/>
            <person name="Huang S."/>
            <person name="Li X."/>
            <person name="Hua W."/>
            <person name="Wang J."/>
            <person name="Wang X."/>
            <person name="Freeling M."/>
            <person name="Pires J.C."/>
            <person name="Paterson A.H."/>
            <person name="Chalhoub B."/>
            <person name="Wang B."/>
            <person name="Hayward A."/>
            <person name="Sharpe A.G."/>
            <person name="Park B.S."/>
            <person name="Weisshaar B."/>
            <person name="Liu B."/>
            <person name="Li B."/>
            <person name="Liu B."/>
            <person name="Tong C."/>
            <person name="Song C."/>
            <person name="Duran C."/>
            <person name="Peng C."/>
            <person name="Geng C."/>
            <person name="Koh C."/>
            <person name="Lin C."/>
            <person name="Edwards D."/>
            <person name="Mu D."/>
            <person name="Shen D."/>
            <person name="Soumpourou E."/>
            <person name="Li F."/>
            <person name="Fraser F."/>
            <person name="Conant G."/>
            <person name="Lassalle G."/>
            <person name="King G.J."/>
            <person name="Bonnema G."/>
            <person name="Tang H."/>
            <person name="Wang H."/>
            <person name="Belcram H."/>
            <person name="Zhou H."/>
            <person name="Hirakawa H."/>
            <person name="Abe H."/>
            <person name="Guo H."/>
            <person name="Wang H."/>
            <person name="Jin H."/>
            <person name="Parkin I.A."/>
            <person name="Batley J."/>
            <person name="Kim J.S."/>
            <person name="Just J."/>
            <person name="Li J."/>
            <person name="Xu J."/>
            <person name="Deng J."/>
            <person name="Kim J.A."/>
            <person name="Li J."/>
            <person name="Yu J."/>
            <person name="Meng J."/>
            <person name="Wang J."/>
            <person name="Min J."/>
            <person name="Poulain J."/>
            <person name="Wang J."/>
            <person name="Hatakeyama K."/>
            <person name="Wu K."/>
            <person name="Wang L."/>
            <person name="Fang L."/>
            <person name="Trick M."/>
            <person name="Links M.G."/>
            <person name="Zhao M."/>
            <person name="Jin M."/>
            <person name="Ramchiary N."/>
            <person name="Drou N."/>
            <person name="Berkman P.J."/>
            <person name="Cai Q."/>
            <person name="Huang Q."/>
            <person name="Li R."/>
            <person name="Tabata S."/>
            <person name="Cheng S."/>
            <person name="Zhang S."/>
            <person name="Zhang S."/>
            <person name="Huang S."/>
            <person name="Sato S."/>
            <person name="Sun S."/>
            <person name="Kwon S.J."/>
            <person name="Choi S.R."/>
            <person name="Lee T.H."/>
            <person name="Fan W."/>
            <person name="Zhao X."/>
            <person name="Tan X."/>
            <person name="Xu X."/>
            <person name="Wang Y."/>
            <person name="Qiu Y."/>
            <person name="Yin Y."/>
            <person name="Li Y."/>
            <person name="Du Y."/>
            <person name="Liao Y."/>
            <person name="Lim Y."/>
            <person name="Narusaka Y."/>
            <person name="Wang Y."/>
            <person name="Wang Z."/>
            <person name="Li Z."/>
            <person name="Wang Z."/>
            <person name="Xiong Z."/>
            <person name="Zhang Z."/>
        </authorList>
    </citation>
    <scope>NUCLEOTIDE SEQUENCE [LARGE SCALE GENOMIC DNA]</scope>
    <source>
        <strain evidence="1 2">cv. Chiifu-401-42</strain>
    </source>
</reference>
<dbReference type="SUPFAM" id="SSF56042">
    <property type="entry name" value="PurM C-terminal domain-like"/>
    <property type="match status" value="1"/>
</dbReference>
<name>M4F920_BRACM</name>
<organism evidence="1 2">
    <name type="scientific">Brassica campestris</name>
    <name type="common">Field mustard</name>
    <dbReference type="NCBI Taxonomy" id="3711"/>
    <lineage>
        <taxon>Eukaryota</taxon>
        <taxon>Viridiplantae</taxon>
        <taxon>Streptophyta</taxon>
        <taxon>Embryophyta</taxon>
        <taxon>Tracheophyta</taxon>
        <taxon>Spermatophyta</taxon>
        <taxon>Magnoliopsida</taxon>
        <taxon>eudicotyledons</taxon>
        <taxon>Gunneridae</taxon>
        <taxon>Pentapetalae</taxon>
        <taxon>rosids</taxon>
        <taxon>malvids</taxon>
        <taxon>Brassicales</taxon>
        <taxon>Brassicaceae</taxon>
        <taxon>Brassiceae</taxon>
        <taxon>Brassica</taxon>
    </lineage>
</organism>
<evidence type="ECO:0000313" key="1">
    <source>
        <dbReference type="EnsemblPlants" id="Bra037583.1-P"/>
    </source>
</evidence>